<evidence type="ECO:0000313" key="3">
    <source>
        <dbReference type="Proteomes" id="UP001138681"/>
    </source>
</evidence>
<dbReference type="RefSeq" id="WP_218403934.1">
    <property type="nucleotide sequence ID" value="NZ_JAGSPC010000001.1"/>
</dbReference>
<keyword evidence="1" id="KW-0732">Signal</keyword>
<accession>A0A9X1JLS8</accession>
<keyword evidence="3" id="KW-1185">Reference proteome</keyword>
<organism evidence="2 3">
    <name type="scientific">Erythrobacter crassostreae</name>
    <dbReference type="NCBI Taxonomy" id="2828328"/>
    <lineage>
        <taxon>Bacteria</taxon>
        <taxon>Pseudomonadati</taxon>
        <taxon>Pseudomonadota</taxon>
        <taxon>Alphaproteobacteria</taxon>
        <taxon>Sphingomonadales</taxon>
        <taxon>Erythrobacteraceae</taxon>
        <taxon>Erythrobacter/Porphyrobacter group</taxon>
        <taxon>Erythrobacter</taxon>
    </lineage>
</organism>
<comment type="caution">
    <text evidence="2">The sequence shown here is derived from an EMBL/GenBank/DDBJ whole genome shotgun (WGS) entry which is preliminary data.</text>
</comment>
<sequence>MSLRKMVIAGFCSFTLVACSGATGANETEQTWAPIETAVAEDTLEDFDLSHGDLVANPSAFRLDHFIEEWRWLTGDDVAPLSITTMGDLIFKRADGKVLQVDTSTGELRSLAASPKQLEAIFSNRDVVERLFNPALIAELRASGAVLAEGEVYSVTKPVSRGGTRTPDNYLAIDMDVHFVLMGQIYRQLKDVSEDADIGSVTISD</sequence>
<reference evidence="2" key="1">
    <citation type="submission" date="2021-04" db="EMBL/GenBank/DDBJ databases">
        <authorList>
            <person name="Pira H."/>
            <person name="Risdian C."/>
            <person name="Wink J."/>
        </authorList>
    </citation>
    <scope>NUCLEOTIDE SEQUENCE</scope>
    <source>
        <strain evidence="2">WH158</strain>
    </source>
</reference>
<dbReference type="EMBL" id="JAGSPC010000001">
    <property type="protein sequence ID" value="MBV7258639.1"/>
    <property type="molecule type" value="Genomic_DNA"/>
</dbReference>
<name>A0A9X1JLS8_9SPHN</name>
<protein>
    <submittedName>
        <fullName evidence="2">DUF1851 domain-containing protein</fullName>
    </submittedName>
</protein>
<feature type="chain" id="PRO_5040857217" evidence="1">
    <location>
        <begin position="25"/>
        <end position="205"/>
    </location>
</feature>
<dbReference type="AlphaFoldDB" id="A0A9X1JLS8"/>
<evidence type="ECO:0000256" key="1">
    <source>
        <dbReference type="SAM" id="SignalP"/>
    </source>
</evidence>
<dbReference type="PROSITE" id="PS51257">
    <property type="entry name" value="PROKAR_LIPOPROTEIN"/>
    <property type="match status" value="1"/>
</dbReference>
<evidence type="ECO:0000313" key="2">
    <source>
        <dbReference type="EMBL" id="MBV7258639.1"/>
    </source>
</evidence>
<gene>
    <name evidence="2" type="ORF">KCG46_03485</name>
</gene>
<proteinExistence type="predicted"/>
<feature type="signal peptide" evidence="1">
    <location>
        <begin position="1"/>
        <end position="24"/>
    </location>
</feature>
<dbReference type="Proteomes" id="UP001138681">
    <property type="component" value="Unassembled WGS sequence"/>
</dbReference>